<proteinExistence type="predicted"/>
<organism evidence="1">
    <name type="scientific">Methanothermobacter thermautotrophicus</name>
    <name type="common">Methanobacterium thermoformicicum</name>
    <dbReference type="NCBI Taxonomy" id="145262"/>
    <lineage>
        <taxon>Archaea</taxon>
        <taxon>Methanobacteriati</taxon>
        <taxon>Methanobacteriota</taxon>
        <taxon>Methanomada group</taxon>
        <taxon>Methanobacteria</taxon>
        <taxon>Methanobacteriales</taxon>
        <taxon>Methanobacteriaceae</taxon>
        <taxon>Methanothermobacter</taxon>
    </lineage>
</organism>
<dbReference type="DIP" id="DIP-29056N"/>
<dbReference type="InterPro" id="IPR007159">
    <property type="entry name" value="SpoVT-AbrB_dom"/>
</dbReference>
<accession>Q9V2U9</accession>
<dbReference type="InterPro" id="IPR037914">
    <property type="entry name" value="SpoVT-AbrB_sf"/>
</dbReference>
<dbReference type="Gene3D" id="2.10.260.10">
    <property type="match status" value="1"/>
</dbReference>
<dbReference type="SUPFAM" id="SSF89447">
    <property type="entry name" value="AbrB/MazE/MraZ-like"/>
    <property type="match status" value="1"/>
</dbReference>
<dbReference type="EMBL" id="AF145236">
    <property type="protein sequence ID" value="AAF00128.1"/>
    <property type="molecule type" value="Genomic_DNA"/>
</dbReference>
<reference evidence="1" key="1">
    <citation type="journal article" date="2001" name="Plasmid">
        <title>Comparative sequence analysis of plasmids pME2001 and pME2200 of methanothermobacter marburgensis strains Marburg and ZH3.</title>
        <authorList>
            <person name="Luo Y."/>
            <person name="Leisinger T."/>
            <person name="Wasserfallen A."/>
        </authorList>
    </citation>
    <scope>NUCLEOTIDE SEQUENCE</scope>
    <source>
        <strain evidence="1">ZH3</strain>
        <plasmid evidence="1">pME2200</plasmid>
    </source>
</reference>
<dbReference type="GeneID" id="86199948"/>
<dbReference type="AlphaFoldDB" id="Q9V2U9"/>
<sequence>MAMEDVGVPFSNRLTRQGNIKVPADLRDALKLKPGDLLVVEIKKVDRS</sequence>
<geneLocation type="plasmid" evidence="1">
    <name>pME2200</name>
</geneLocation>
<dbReference type="NCBIfam" id="TIGR01439">
    <property type="entry name" value="lp_hng_hel_AbrB"/>
    <property type="match status" value="1"/>
</dbReference>
<dbReference type="GO" id="GO:0003677">
    <property type="term" value="F:DNA binding"/>
    <property type="evidence" value="ECO:0007669"/>
    <property type="project" value="InterPro"/>
</dbReference>
<protein>
    <submittedName>
        <fullName evidence="1">Excisionase-like protein</fullName>
    </submittedName>
</protein>
<name>Q9V2U9_METTF</name>
<evidence type="ECO:0000313" key="1">
    <source>
        <dbReference type="EMBL" id="AAF00128.1"/>
    </source>
</evidence>
<dbReference type="RefSeq" id="WP_010868907.1">
    <property type="nucleotide sequence ID" value="NC_000905.1"/>
</dbReference>
<keyword evidence="1" id="KW-0614">Plasmid</keyword>